<dbReference type="Proteomes" id="UP000557842">
    <property type="component" value="Unassembled WGS sequence"/>
</dbReference>
<dbReference type="InterPro" id="IPR023404">
    <property type="entry name" value="rSAM_horseshoe"/>
</dbReference>
<dbReference type="EMBL" id="AABQDW010000013">
    <property type="protein sequence ID" value="EAI5408501.1"/>
    <property type="molecule type" value="Genomic_DNA"/>
</dbReference>
<dbReference type="InterPro" id="IPR007197">
    <property type="entry name" value="rSAM"/>
</dbReference>
<evidence type="ECO:0000313" key="3">
    <source>
        <dbReference type="EMBL" id="EAI8859461.1"/>
    </source>
</evidence>
<dbReference type="EMBL" id="AABTCC010000018">
    <property type="protein sequence ID" value="EAI8859461.1"/>
    <property type="molecule type" value="Genomic_DNA"/>
</dbReference>
<dbReference type="Proteomes" id="UP000535509">
    <property type="component" value="Unassembled WGS sequence"/>
</dbReference>
<dbReference type="GO" id="GO:0006779">
    <property type="term" value="P:porphyrin-containing compound biosynthetic process"/>
    <property type="evidence" value="ECO:0007669"/>
    <property type="project" value="TreeGrafter"/>
</dbReference>
<comment type="caution">
    <text evidence="3">The sequence shown here is derived from an EMBL/GenBank/DDBJ whole genome shotgun (WGS) entry which is preliminary data.</text>
</comment>
<reference evidence="3 6" key="1">
    <citation type="submission" date="2018-06" db="EMBL/GenBank/DDBJ databases">
        <authorList>
            <consortium name="PulseNet: The National Subtyping Network for Foodborne Disease Surveillance"/>
            <person name="Tarr C.L."/>
            <person name="Trees E."/>
            <person name="Katz L.S."/>
            <person name="Carleton-Romer H.A."/>
            <person name="Stroika S."/>
            <person name="Kucerova Z."/>
            <person name="Roache K.F."/>
            <person name="Sabol A.L."/>
            <person name="Besser J."/>
            <person name="Gerner-Smidt P."/>
        </authorList>
    </citation>
    <scope>NUCLEOTIDE SEQUENCE [LARGE SCALE GENOMIC DNA]</scope>
    <source>
        <strain evidence="4">2014D-0197</strain>
        <strain evidence="2 7">2016D-0221</strain>
        <strain evidence="5">D4313</strain>
        <strain evidence="3 6">PNUSAC001503</strain>
    </source>
</reference>
<evidence type="ECO:0000313" key="6">
    <source>
        <dbReference type="Proteomes" id="UP000535509"/>
    </source>
</evidence>
<dbReference type="CDD" id="cd01335">
    <property type="entry name" value="Radical_SAM"/>
    <property type="match status" value="1"/>
</dbReference>
<dbReference type="SFLD" id="SFLDS00029">
    <property type="entry name" value="Radical_SAM"/>
    <property type="match status" value="1"/>
</dbReference>
<dbReference type="AlphaFoldDB" id="A0A5L8JRP0"/>
<dbReference type="GO" id="GO:0003824">
    <property type="term" value="F:catalytic activity"/>
    <property type="evidence" value="ECO:0007669"/>
    <property type="project" value="InterPro"/>
</dbReference>
<dbReference type="OMA" id="YCSFNRY"/>
<dbReference type="GO" id="GO:0051539">
    <property type="term" value="F:4 iron, 4 sulfur cluster binding"/>
    <property type="evidence" value="ECO:0007669"/>
    <property type="project" value="TreeGrafter"/>
</dbReference>
<accession>A0A5L8JRP0</accession>
<dbReference type="Pfam" id="PF04055">
    <property type="entry name" value="Radical_SAM"/>
    <property type="match status" value="1"/>
</dbReference>
<dbReference type="PROSITE" id="PS51918">
    <property type="entry name" value="RADICAL_SAM"/>
    <property type="match status" value="1"/>
</dbReference>
<dbReference type="NCBIfam" id="NF006385">
    <property type="entry name" value="PRK08629.1"/>
    <property type="match status" value="1"/>
</dbReference>
<dbReference type="InterPro" id="IPR058240">
    <property type="entry name" value="rSAM_sf"/>
</dbReference>
<dbReference type="Gene3D" id="3.80.30.20">
    <property type="entry name" value="tm_1862 like domain"/>
    <property type="match status" value="1"/>
</dbReference>
<sequence>MTFSNIAQNLAIKYADFKMQRSLYNGLNIDILQNNLPKIADTNKTYMLYAHVPFCHTFCPFCSFHKYDYDESAAKKYFYSLRLEMEQIKEAGFDFHSMYVGGGTTLINENELLKTLEHAKKLFNINEISCETDPNHIEPNNLKCFSGLIDRLSIGVQSFNDEILKKVARYSKFGSKDLLIEKLSKAVGILPITSIDLIFNFPFQTKDELLYDIQTATAIDSEQVTFYPLMKSNITKDKIAASLGHSSKDNEREFYEIICSKFKNYYQNNAWSFSKQSSNLKDEYVGTGNQYVGVGSGAFSFLNGELLINAFNLDEYSERVNAYRSAIIAKCKFKKRDKIRYLFLTQLFDGKINIDKFNRENEVNLKLDLYLEITLLKTTNAIKIIDKEIILTDFGRYLCVVLMKEFYIGMDKVRATFRDDAKIKYKKRLRIMDKL</sequence>
<name>A0A5L8JRP0_CAMFE</name>
<evidence type="ECO:0000313" key="5">
    <source>
        <dbReference type="EMBL" id="EAK0469274.1"/>
    </source>
</evidence>
<proteinExistence type="predicted"/>
<dbReference type="SUPFAM" id="SSF102114">
    <property type="entry name" value="Radical SAM enzymes"/>
    <property type="match status" value="1"/>
</dbReference>
<dbReference type="GO" id="GO:0005737">
    <property type="term" value="C:cytoplasm"/>
    <property type="evidence" value="ECO:0007669"/>
    <property type="project" value="TreeGrafter"/>
</dbReference>
<keyword evidence="6" id="KW-1185">Reference proteome</keyword>
<dbReference type="InterPro" id="IPR034505">
    <property type="entry name" value="Coproporphyrinogen-III_oxidase"/>
</dbReference>
<organism evidence="3 6">
    <name type="scientific">Campylobacter fetus</name>
    <dbReference type="NCBI Taxonomy" id="196"/>
    <lineage>
        <taxon>Bacteria</taxon>
        <taxon>Pseudomonadati</taxon>
        <taxon>Campylobacterota</taxon>
        <taxon>Epsilonproteobacteria</taxon>
        <taxon>Campylobacterales</taxon>
        <taxon>Campylobacteraceae</taxon>
        <taxon>Campylobacter</taxon>
    </lineage>
</organism>
<dbReference type="GeneID" id="61065480"/>
<dbReference type="EMBL" id="AACCXK010000012">
    <property type="protein sequence ID" value="EAK0453423.1"/>
    <property type="molecule type" value="Genomic_DNA"/>
</dbReference>
<dbReference type="PANTHER" id="PTHR13932">
    <property type="entry name" value="COPROPORPHYRINIGEN III OXIDASE"/>
    <property type="match status" value="1"/>
</dbReference>
<dbReference type="SMART" id="SM00729">
    <property type="entry name" value="Elp3"/>
    <property type="match status" value="1"/>
</dbReference>
<dbReference type="InterPro" id="IPR006638">
    <property type="entry name" value="Elp3/MiaA/NifB-like_rSAM"/>
</dbReference>
<dbReference type="RefSeq" id="WP_010401553.1">
    <property type="nucleotide sequence ID" value="NZ_AABUZP020000066.1"/>
</dbReference>
<feature type="domain" description="Radical SAM core" evidence="1">
    <location>
        <begin position="40"/>
        <end position="268"/>
    </location>
</feature>
<evidence type="ECO:0000313" key="7">
    <source>
        <dbReference type="Proteomes" id="UP000557842"/>
    </source>
</evidence>
<evidence type="ECO:0000313" key="2">
    <source>
        <dbReference type="EMBL" id="EAI5408501.1"/>
    </source>
</evidence>
<dbReference type="SFLD" id="SFLDG01065">
    <property type="entry name" value="anaerobic_coproporphyrinogen-I"/>
    <property type="match status" value="1"/>
</dbReference>
<gene>
    <name evidence="4" type="ORF">AAH17_07090</name>
    <name evidence="5" type="ORF">AAH24_07855</name>
    <name evidence="2" type="ORF">BVH53_07280</name>
    <name evidence="3" type="ORF">CX802_06420</name>
</gene>
<dbReference type="EMBL" id="AACCXM010000008">
    <property type="protein sequence ID" value="EAK0469274.1"/>
    <property type="molecule type" value="Genomic_DNA"/>
</dbReference>
<dbReference type="PANTHER" id="PTHR13932:SF5">
    <property type="entry name" value="RADICAL S-ADENOSYL METHIONINE DOMAIN-CONTAINING PROTEIN 1, MITOCHONDRIAL"/>
    <property type="match status" value="1"/>
</dbReference>
<evidence type="ECO:0000259" key="1">
    <source>
        <dbReference type="PROSITE" id="PS51918"/>
    </source>
</evidence>
<evidence type="ECO:0000313" key="4">
    <source>
        <dbReference type="EMBL" id="EAK0453423.1"/>
    </source>
</evidence>
<protein>
    <submittedName>
        <fullName evidence="3">Coproporphyrinogen III oxidase family protein</fullName>
    </submittedName>
</protein>